<dbReference type="PANTHER" id="PTHR42685:SF22">
    <property type="entry name" value="CONDITIONED MEDIUM FACTOR RECEPTOR 1"/>
    <property type="match status" value="1"/>
</dbReference>
<dbReference type="Proteomes" id="UP000720344">
    <property type="component" value="Unassembled WGS sequence"/>
</dbReference>
<comment type="caution">
    <text evidence="2">The sequence shown here is derived from an EMBL/GenBank/DDBJ whole genome shotgun (WGS) entry which is preliminary data.</text>
</comment>
<keyword evidence="3" id="KW-1185">Reference proteome</keyword>
<dbReference type="SUPFAM" id="SSF51905">
    <property type="entry name" value="FAD/NAD(P)-binding domain"/>
    <property type="match status" value="1"/>
</dbReference>
<feature type="non-terminal residue" evidence="2">
    <location>
        <position position="58"/>
    </location>
</feature>
<dbReference type="EMBL" id="JAATWB010000023">
    <property type="protein sequence ID" value="NJA90251.1"/>
    <property type="molecule type" value="Genomic_DNA"/>
</dbReference>
<evidence type="ECO:0000259" key="1">
    <source>
        <dbReference type="Pfam" id="PF07992"/>
    </source>
</evidence>
<dbReference type="PANTHER" id="PTHR42685">
    <property type="entry name" value="GERANYLGERANYL DIPHOSPHATE REDUCTASE"/>
    <property type="match status" value="1"/>
</dbReference>
<accession>A0ABX0WKK5</accession>
<dbReference type="InterPro" id="IPR023753">
    <property type="entry name" value="FAD/NAD-binding_dom"/>
</dbReference>
<dbReference type="InterPro" id="IPR050407">
    <property type="entry name" value="Geranylgeranyl_reductase"/>
</dbReference>
<feature type="domain" description="FAD/NAD(P)-binding" evidence="1">
    <location>
        <begin position="7"/>
        <end position="55"/>
    </location>
</feature>
<gene>
    <name evidence="2" type="ORF">HCX48_13630</name>
</gene>
<dbReference type="Gene3D" id="3.50.50.60">
    <property type="entry name" value="FAD/NAD(P)-binding domain"/>
    <property type="match status" value="1"/>
</dbReference>
<evidence type="ECO:0000313" key="2">
    <source>
        <dbReference type="EMBL" id="NJA90251.1"/>
    </source>
</evidence>
<dbReference type="Pfam" id="PF07992">
    <property type="entry name" value="Pyr_redox_2"/>
    <property type="match status" value="1"/>
</dbReference>
<reference evidence="3" key="1">
    <citation type="submission" date="2020-03" db="EMBL/GenBank/DDBJ databases">
        <title>Whole-genome sequence of the purple nonsulfur bacterium Rhodocyclus tenuis DSM112.</title>
        <authorList>
            <person name="Kyndt J.A."/>
            <person name="Meyer T.E."/>
        </authorList>
    </citation>
    <scope>NUCLEOTIDE SEQUENCE [LARGE SCALE GENOMIC DNA]</scope>
    <source>
        <strain evidence="3">DSM 112</strain>
    </source>
</reference>
<name>A0ABX0WKK5_9RHOO</name>
<dbReference type="RefSeq" id="WP_167682843.1">
    <property type="nucleotide sequence ID" value="NZ_JAATWB010000023.1"/>
</dbReference>
<dbReference type="InterPro" id="IPR036188">
    <property type="entry name" value="FAD/NAD-bd_sf"/>
</dbReference>
<protein>
    <submittedName>
        <fullName evidence="2">FAD-dependent oxidoreductase</fullName>
    </submittedName>
</protein>
<evidence type="ECO:0000313" key="3">
    <source>
        <dbReference type="Proteomes" id="UP000720344"/>
    </source>
</evidence>
<organism evidence="2 3">
    <name type="scientific">Rhodocyclus gracilis</name>
    <dbReference type="NCBI Taxonomy" id="2929842"/>
    <lineage>
        <taxon>Bacteria</taxon>
        <taxon>Pseudomonadati</taxon>
        <taxon>Pseudomonadota</taxon>
        <taxon>Betaproteobacteria</taxon>
        <taxon>Rhodocyclales</taxon>
        <taxon>Rhodocyclaceae</taxon>
        <taxon>Rhodocyclus</taxon>
    </lineage>
</organism>
<sequence length="58" mass="5992">MTQNDIYDAVIIGGGPAGATATNDLAKAGRRVLLLERGGRIKPCGGAIPPQALKEFDL</sequence>
<proteinExistence type="predicted"/>